<name>A0A9W9ZHJ0_9CNID</name>
<evidence type="ECO:0000313" key="3">
    <source>
        <dbReference type="EMBL" id="KAJ7381817.1"/>
    </source>
</evidence>
<evidence type="ECO:0000256" key="2">
    <source>
        <dbReference type="SAM" id="Phobius"/>
    </source>
</evidence>
<sequence length="190" mass="21076">SKKYKNEGLDSGTNYAVFQRSFDAYGSYDSGSFIRFKTKGFPWLTVLLVVLLIVALALALIAFACWLVKKKSRRRDLEVSFKTDNVEMNSAGSHGKLVNGAENHAADHNQNPMYETLHEKQAPAGGAVGNPTYGESVDSGQNADYEIPDEVPRQEGDYELIKEGSGAQEGHYQQLQLNSRTDYENFNTSL</sequence>
<reference evidence="3" key="1">
    <citation type="submission" date="2023-01" db="EMBL/GenBank/DDBJ databases">
        <title>Genome assembly of the deep-sea coral Lophelia pertusa.</title>
        <authorList>
            <person name="Herrera S."/>
            <person name="Cordes E."/>
        </authorList>
    </citation>
    <scope>NUCLEOTIDE SEQUENCE</scope>
    <source>
        <strain evidence="3">USNM1676648</strain>
        <tissue evidence="3">Polyp</tissue>
    </source>
</reference>
<feature type="transmembrane region" description="Helical" evidence="2">
    <location>
        <begin position="43"/>
        <end position="68"/>
    </location>
</feature>
<organism evidence="3 4">
    <name type="scientific">Desmophyllum pertusum</name>
    <dbReference type="NCBI Taxonomy" id="174260"/>
    <lineage>
        <taxon>Eukaryota</taxon>
        <taxon>Metazoa</taxon>
        <taxon>Cnidaria</taxon>
        <taxon>Anthozoa</taxon>
        <taxon>Hexacorallia</taxon>
        <taxon>Scleractinia</taxon>
        <taxon>Caryophylliina</taxon>
        <taxon>Caryophylliidae</taxon>
        <taxon>Desmophyllum</taxon>
    </lineage>
</organism>
<keyword evidence="2" id="KW-0812">Transmembrane</keyword>
<dbReference type="AlphaFoldDB" id="A0A9W9ZHJ0"/>
<keyword evidence="2" id="KW-1133">Transmembrane helix</keyword>
<feature type="region of interest" description="Disordered" evidence="1">
    <location>
        <begin position="123"/>
        <end position="156"/>
    </location>
</feature>
<gene>
    <name evidence="3" type="ORF">OS493_038877</name>
</gene>
<evidence type="ECO:0000256" key="1">
    <source>
        <dbReference type="SAM" id="MobiDB-lite"/>
    </source>
</evidence>
<proteinExistence type="predicted"/>
<feature type="non-terminal residue" evidence="3">
    <location>
        <position position="190"/>
    </location>
</feature>
<dbReference type="EMBL" id="MU826002">
    <property type="protein sequence ID" value="KAJ7381817.1"/>
    <property type="molecule type" value="Genomic_DNA"/>
</dbReference>
<accession>A0A9W9ZHJ0</accession>
<dbReference type="Proteomes" id="UP001163046">
    <property type="component" value="Unassembled WGS sequence"/>
</dbReference>
<evidence type="ECO:0000313" key="4">
    <source>
        <dbReference type="Proteomes" id="UP001163046"/>
    </source>
</evidence>
<protein>
    <submittedName>
        <fullName evidence="3">Uncharacterized protein</fullName>
    </submittedName>
</protein>
<keyword evidence="2" id="KW-0472">Membrane</keyword>
<keyword evidence="4" id="KW-1185">Reference proteome</keyword>
<comment type="caution">
    <text evidence="3">The sequence shown here is derived from an EMBL/GenBank/DDBJ whole genome shotgun (WGS) entry which is preliminary data.</text>
</comment>